<keyword evidence="2 5" id="KW-0812">Transmembrane</keyword>
<dbReference type="PANTHER" id="PTHR43847:SF1">
    <property type="entry name" value="BLL3993 PROTEIN"/>
    <property type="match status" value="1"/>
</dbReference>
<keyword evidence="4 5" id="KW-0472">Membrane</keyword>
<dbReference type="Pfam" id="PF04140">
    <property type="entry name" value="ICMT"/>
    <property type="match status" value="1"/>
</dbReference>
<dbReference type="GO" id="GO:0016020">
    <property type="term" value="C:membrane"/>
    <property type="evidence" value="ECO:0007669"/>
    <property type="project" value="UniProtKB-SubCell"/>
</dbReference>
<evidence type="ECO:0000256" key="5">
    <source>
        <dbReference type="SAM" id="Phobius"/>
    </source>
</evidence>
<evidence type="ECO:0000256" key="1">
    <source>
        <dbReference type="ARBA" id="ARBA00004141"/>
    </source>
</evidence>
<proteinExistence type="predicted"/>
<feature type="transmembrane region" description="Helical" evidence="5">
    <location>
        <begin position="78"/>
        <end position="98"/>
    </location>
</feature>
<keyword evidence="6" id="KW-0489">Methyltransferase</keyword>
<evidence type="ECO:0000256" key="2">
    <source>
        <dbReference type="ARBA" id="ARBA00022692"/>
    </source>
</evidence>
<feature type="transmembrane region" description="Helical" evidence="5">
    <location>
        <begin position="44"/>
        <end position="66"/>
    </location>
</feature>
<dbReference type="OrthoDB" id="5471300at2"/>
<reference evidence="6 7" key="1">
    <citation type="submission" date="2018-10" db="EMBL/GenBank/DDBJ databases">
        <title>Falsibacillus sp. genome draft.</title>
        <authorList>
            <person name="Shi S."/>
        </authorList>
    </citation>
    <scope>NUCLEOTIDE SEQUENCE [LARGE SCALE GENOMIC DNA]</scope>
    <source>
        <strain evidence="6 7">GY 10110</strain>
    </source>
</reference>
<dbReference type="InterPro" id="IPR052527">
    <property type="entry name" value="Metal_cation-efflux_comp"/>
</dbReference>
<evidence type="ECO:0000256" key="3">
    <source>
        <dbReference type="ARBA" id="ARBA00022989"/>
    </source>
</evidence>
<sequence length="189" mass="21600">MVGISLFAEVAFYLWVLSEIAILIKTKLQRKNVVSENKDKGSILFIVLGIFVCMFLNQLCSTMKIGYVNEVFSNLGSFLIIVGVFVRIWAVVVLGRHFSLSVSVDSKQKIIQNGPYRMVRHPAYTGMLMTFIGIGLAFNTWVGSLISFIFFLIVFGYRIRIEEKALAEMFPNDYPGYIQKTFRLIPFVW</sequence>
<dbReference type="Proteomes" id="UP000276770">
    <property type="component" value="Unassembled WGS sequence"/>
</dbReference>
<evidence type="ECO:0000256" key="4">
    <source>
        <dbReference type="ARBA" id="ARBA00023136"/>
    </source>
</evidence>
<keyword evidence="7" id="KW-1185">Reference proteome</keyword>
<comment type="caution">
    <text evidence="6">The sequence shown here is derived from an EMBL/GenBank/DDBJ whole genome shotgun (WGS) entry which is preliminary data.</text>
</comment>
<dbReference type="PROSITE" id="PS50244">
    <property type="entry name" value="S5A_REDUCTASE"/>
    <property type="match status" value="1"/>
</dbReference>
<comment type="subcellular location">
    <subcellularLocation>
        <location evidence="1">Membrane</location>
        <topology evidence="1">Multi-pass membrane protein</topology>
    </subcellularLocation>
</comment>
<dbReference type="RefSeq" id="WP_121679437.1">
    <property type="nucleotide sequence ID" value="NZ_RCVZ01000002.1"/>
</dbReference>
<dbReference type="GO" id="GO:0004671">
    <property type="term" value="F:protein C-terminal S-isoprenylcysteine carboxyl O-methyltransferase activity"/>
    <property type="evidence" value="ECO:0007669"/>
    <property type="project" value="InterPro"/>
</dbReference>
<feature type="transmembrane region" description="Helical" evidence="5">
    <location>
        <begin position="6"/>
        <end position="24"/>
    </location>
</feature>
<evidence type="ECO:0000313" key="6">
    <source>
        <dbReference type="EMBL" id="RLQ97487.1"/>
    </source>
</evidence>
<keyword evidence="3 5" id="KW-1133">Transmembrane helix</keyword>
<gene>
    <name evidence="6" type="ORF">D9X91_04870</name>
</gene>
<dbReference type="Gene3D" id="1.20.120.1630">
    <property type="match status" value="1"/>
</dbReference>
<dbReference type="PANTHER" id="PTHR43847">
    <property type="entry name" value="BLL3993 PROTEIN"/>
    <property type="match status" value="1"/>
</dbReference>
<protein>
    <submittedName>
        <fullName evidence="6">Isoprenylcysteine carboxylmethyltransferase family protein</fullName>
    </submittedName>
</protein>
<accession>A0A3L7K306</accession>
<dbReference type="AlphaFoldDB" id="A0A3L7K306"/>
<evidence type="ECO:0000313" key="7">
    <source>
        <dbReference type="Proteomes" id="UP000276770"/>
    </source>
</evidence>
<dbReference type="GO" id="GO:0032259">
    <property type="term" value="P:methylation"/>
    <property type="evidence" value="ECO:0007669"/>
    <property type="project" value="UniProtKB-KW"/>
</dbReference>
<dbReference type="InterPro" id="IPR007269">
    <property type="entry name" value="ICMT_MeTrfase"/>
</dbReference>
<organism evidence="6 7">
    <name type="scientific">Falsibacillus albus</name>
    <dbReference type="NCBI Taxonomy" id="2478915"/>
    <lineage>
        <taxon>Bacteria</taxon>
        <taxon>Bacillati</taxon>
        <taxon>Bacillota</taxon>
        <taxon>Bacilli</taxon>
        <taxon>Bacillales</taxon>
        <taxon>Bacillaceae</taxon>
        <taxon>Falsibacillus</taxon>
    </lineage>
</organism>
<keyword evidence="6" id="KW-0808">Transferase</keyword>
<dbReference type="EMBL" id="RCVZ01000002">
    <property type="protein sequence ID" value="RLQ97487.1"/>
    <property type="molecule type" value="Genomic_DNA"/>
</dbReference>
<name>A0A3L7K306_9BACI</name>